<dbReference type="Gene3D" id="3.30.2290.10">
    <property type="entry name" value="PmbA/TldD superfamily"/>
    <property type="match status" value="1"/>
</dbReference>
<dbReference type="InterPro" id="IPR045569">
    <property type="entry name" value="Metalloprtase-TldD/E_C"/>
</dbReference>
<dbReference type="GO" id="GO:0006508">
    <property type="term" value="P:proteolysis"/>
    <property type="evidence" value="ECO:0007669"/>
    <property type="project" value="InterPro"/>
</dbReference>
<dbReference type="GO" id="GO:0005829">
    <property type="term" value="C:cytosol"/>
    <property type="evidence" value="ECO:0007669"/>
    <property type="project" value="TreeGrafter"/>
</dbReference>
<reference evidence="5 6" key="1">
    <citation type="journal article" date="2019" name="Front. Microbiol.">
        <title>Thermoanaerosceptrum fracticalcis gen. nov. sp. nov., a Novel Fumarate-Fermenting Microorganism From a Deep Fractured Carbonate Aquifer of the US Great Basin.</title>
        <authorList>
            <person name="Hamilton-Brehm S.D."/>
            <person name="Stewart L.E."/>
            <person name="Zavarin M."/>
            <person name="Caldwell M."/>
            <person name="Lawson P.A."/>
            <person name="Onstott T.C."/>
            <person name="Grzymski J."/>
            <person name="Neveux I."/>
            <person name="Lollar B.S."/>
            <person name="Russell C.E."/>
            <person name="Moser D.P."/>
        </authorList>
    </citation>
    <scope>NUCLEOTIDE SEQUENCE [LARGE SCALE GENOMIC DNA]</scope>
    <source>
        <strain evidence="5 6">DRI-13</strain>
    </source>
</reference>
<dbReference type="Pfam" id="PF19290">
    <property type="entry name" value="PmbA_TldD_2nd"/>
    <property type="match status" value="1"/>
</dbReference>
<sequence>MTETKYLSLAQQVLEKSKDKGISLAEVFLVNSEELTIQVARQKVENLKLAQESGLGLRVIVDNRLGYAFTSDLSVEALNKVVEMALHNSRESVSDTNWELPAPPSAYHEMALYDERIFETPVEEKIRFAQEIEQAARAFDPRVKITERTAYQDSRYQICIFNSLGLQAAYRGSYCGGYAVVVGQENDDNQTGFAMEYALRYQELDPIKIGREAGQKAIRMLGAKTIPSARMPVVMDPYIVTNFLGVLQNVFSGEAVLKGKSFLKGKEGQQVANPLVTIIDDGTMPGRLGSSPFDGEGIPTSATPLIEEGKLMGFLHNSYTAKKFGLKSTGNAVRGSYKGTPEVGITNLYLKPGPVSPEDIIKDIQKGLYITDVMGMHTANPISGDFSLGASGLLIENGEMTRPVRGVAMAGNLKDLLLDIDMVGNDLTFYVAKGAPTIRIKSMSISGT</sequence>
<dbReference type="PANTHER" id="PTHR43421">
    <property type="entry name" value="METALLOPROTEASE PMBA"/>
    <property type="match status" value="1"/>
</dbReference>
<evidence type="ECO:0000259" key="2">
    <source>
        <dbReference type="Pfam" id="PF01523"/>
    </source>
</evidence>
<comment type="similarity">
    <text evidence="1">Belongs to the peptidase U62 family.</text>
</comment>
<keyword evidence="6" id="KW-1185">Reference proteome</keyword>
<dbReference type="Pfam" id="PF19289">
    <property type="entry name" value="PmbA_TldD_3rd"/>
    <property type="match status" value="1"/>
</dbReference>
<dbReference type="PANTHER" id="PTHR43421:SF1">
    <property type="entry name" value="METALLOPROTEASE PMBA"/>
    <property type="match status" value="1"/>
</dbReference>
<accession>A0A7G6E0B6</accession>
<dbReference type="GO" id="GO:0008237">
    <property type="term" value="F:metallopeptidase activity"/>
    <property type="evidence" value="ECO:0007669"/>
    <property type="project" value="InterPro"/>
</dbReference>
<dbReference type="SUPFAM" id="SSF111283">
    <property type="entry name" value="Putative modulator of DNA gyrase, PmbA/TldD"/>
    <property type="match status" value="1"/>
</dbReference>
<feature type="domain" description="Metalloprotease TldD/E N-terminal" evidence="2">
    <location>
        <begin position="25"/>
        <end position="88"/>
    </location>
</feature>
<dbReference type="Pfam" id="PF01523">
    <property type="entry name" value="PmbA_TldD_1st"/>
    <property type="match status" value="1"/>
</dbReference>
<dbReference type="InterPro" id="IPR045570">
    <property type="entry name" value="Metalloprtase-TldD/E_cen_dom"/>
</dbReference>
<name>A0A7G6E0B6_THEFR</name>
<dbReference type="InterPro" id="IPR002510">
    <property type="entry name" value="Metalloprtase-TldD/E_N"/>
</dbReference>
<dbReference type="KEGG" id="tfr:BR63_03825"/>
<organism evidence="5 6">
    <name type="scientific">Thermanaerosceptrum fracticalcis</name>
    <dbReference type="NCBI Taxonomy" id="1712410"/>
    <lineage>
        <taxon>Bacteria</taxon>
        <taxon>Bacillati</taxon>
        <taxon>Bacillota</taxon>
        <taxon>Clostridia</taxon>
        <taxon>Eubacteriales</taxon>
        <taxon>Peptococcaceae</taxon>
        <taxon>Thermanaerosceptrum</taxon>
    </lineage>
</organism>
<evidence type="ECO:0000313" key="6">
    <source>
        <dbReference type="Proteomes" id="UP000515847"/>
    </source>
</evidence>
<evidence type="ECO:0000259" key="3">
    <source>
        <dbReference type="Pfam" id="PF19289"/>
    </source>
</evidence>
<feature type="domain" description="Metalloprotease TldD/E C-terminal" evidence="3">
    <location>
        <begin position="229"/>
        <end position="447"/>
    </location>
</feature>
<dbReference type="EMBL" id="CP045798">
    <property type="protein sequence ID" value="QNB45520.1"/>
    <property type="molecule type" value="Genomic_DNA"/>
</dbReference>
<gene>
    <name evidence="5" type="ORF">BR63_03825</name>
</gene>
<dbReference type="AlphaFoldDB" id="A0A7G6E0B6"/>
<evidence type="ECO:0000256" key="1">
    <source>
        <dbReference type="ARBA" id="ARBA00005836"/>
    </source>
</evidence>
<dbReference type="OrthoDB" id="9803213at2"/>
<dbReference type="InterPro" id="IPR035068">
    <property type="entry name" value="TldD/PmbA_N"/>
</dbReference>
<evidence type="ECO:0000313" key="5">
    <source>
        <dbReference type="EMBL" id="QNB45520.1"/>
    </source>
</evidence>
<dbReference type="InterPro" id="IPR036059">
    <property type="entry name" value="TldD/PmbA_sf"/>
</dbReference>
<dbReference type="InterPro" id="IPR047657">
    <property type="entry name" value="PmbA"/>
</dbReference>
<proteinExistence type="inferred from homology"/>
<protein>
    <submittedName>
        <fullName evidence="5">TldD/PmbA family protein</fullName>
    </submittedName>
</protein>
<dbReference type="RefSeq" id="WP_034421498.1">
    <property type="nucleotide sequence ID" value="NZ_CP045798.1"/>
</dbReference>
<dbReference type="Proteomes" id="UP000515847">
    <property type="component" value="Chromosome"/>
</dbReference>
<evidence type="ECO:0000259" key="4">
    <source>
        <dbReference type="Pfam" id="PF19290"/>
    </source>
</evidence>
<feature type="domain" description="Metalloprotease TldD/E central" evidence="4">
    <location>
        <begin position="118"/>
        <end position="221"/>
    </location>
</feature>